<organism evidence="5 6">
    <name type="scientific">Thermococcus argininiproducens</name>
    <dbReference type="NCBI Taxonomy" id="2866384"/>
    <lineage>
        <taxon>Archaea</taxon>
        <taxon>Methanobacteriati</taxon>
        <taxon>Methanobacteriota</taxon>
        <taxon>Thermococci</taxon>
        <taxon>Thermococcales</taxon>
        <taxon>Thermococcaceae</taxon>
        <taxon>Thermococcus</taxon>
    </lineage>
</organism>
<dbReference type="GO" id="GO:0006360">
    <property type="term" value="P:transcription by RNA polymerase I"/>
    <property type="evidence" value="ECO:0007669"/>
    <property type="project" value="TreeGrafter"/>
</dbReference>
<dbReference type="GO" id="GO:0006366">
    <property type="term" value="P:transcription by RNA polymerase II"/>
    <property type="evidence" value="ECO:0007669"/>
    <property type="project" value="TreeGrafter"/>
</dbReference>
<dbReference type="InterPro" id="IPR020708">
    <property type="entry name" value="DNA-dir_RNA_polK_14-18kDa_CS"/>
</dbReference>
<reference evidence="5 6" key="1">
    <citation type="submission" date="2021-08" db="EMBL/GenBank/DDBJ databases">
        <title>Thermococcus onnuriiensis IOH2.</title>
        <authorList>
            <person name="Park Y.-J."/>
        </authorList>
    </citation>
    <scope>NUCLEOTIDE SEQUENCE [LARGE SCALE GENOMIC DNA]</scope>
    <source>
        <strain evidence="5 6">IOH2</strain>
    </source>
</reference>
<dbReference type="PANTHER" id="PTHR47227">
    <property type="entry name" value="DNA-DIRECTED RNA POLYMERASE SUBUNIT K"/>
    <property type="match status" value="1"/>
</dbReference>
<keyword evidence="3 4" id="KW-0804">Transcription</keyword>
<dbReference type="InterPro" id="IPR006111">
    <property type="entry name" value="Rpo6/Rpb6"/>
</dbReference>
<dbReference type="InterPro" id="IPR036161">
    <property type="entry name" value="RPB6/omega-like_sf"/>
</dbReference>
<keyword evidence="4" id="KW-0963">Cytoplasm</keyword>
<name>A0A9E7MBB9_9EURY</name>
<dbReference type="GeneID" id="72777637"/>
<evidence type="ECO:0000256" key="3">
    <source>
        <dbReference type="ARBA" id="ARBA00023163"/>
    </source>
</evidence>
<dbReference type="RefSeq" id="WP_055282413.1">
    <property type="nucleotide sequence ID" value="NZ_CP080572.1"/>
</dbReference>
<dbReference type="NCBIfam" id="NF002208">
    <property type="entry name" value="PRK01099.1-3"/>
    <property type="match status" value="1"/>
</dbReference>
<comment type="catalytic activity">
    <reaction evidence="4">
        <text>RNA(n) + a ribonucleoside 5'-triphosphate = RNA(n+1) + diphosphate</text>
        <dbReference type="Rhea" id="RHEA:21248"/>
        <dbReference type="Rhea" id="RHEA-COMP:14527"/>
        <dbReference type="Rhea" id="RHEA-COMP:17342"/>
        <dbReference type="ChEBI" id="CHEBI:33019"/>
        <dbReference type="ChEBI" id="CHEBI:61557"/>
        <dbReference type="ChEBI" id="CHEBI:140395"/>
        <dbReference type="EC" id="2.7.7.6"/>
    </reaction>
</comment>
<evidence type="ECO:0000256" key="4">
    <source>
        <dbReference type="HAMAP-Rule" id="MF_00192"/>
    </source>
</evidence>
<keyword evidence="4 5" id="KW-0808">Transferase</keyword>
<protein>
    <recommendedName>
        <fullName evidence="4">DNA-directed RNA polymerase subunit Rpo6</fullName>
        <ecNumber evidence="4">2.7.7.6</ecNumber>
    </recommendedName>
    <alternativeName>
        <fullName evidence="4">DNA-directed RNA polymerase subunit K</fullName>
    </alternativeName>
</protein>
<dbReference type="PANTHER" id="PTHR47227:SF5">
    <property type="entry name" value="DNA-DIRECTED RNA POLYMERASES I, II, AND III SUBUNIT RPABC2"/>
    <property type="match status" value="1"/>
</dbReference>
<dbReference type="Pfam" id="PF01192">
    <property type="entry name" value="RNA_pol_Rpb6"/>
    <property type="match status" value="1"/>
</dbReference>
<dbReference type="KEGG" id="thei:K1720_04790"/>
<comment type="similarity">
    <text evidence="4">Belongs to the archaeal Rpo6/eukaryotic RPB6 RNA polymerase subunit family.</text>
</comment>
<dbReference type="EC" id="2.7.7.6" evidence="4"/>
<comment type="subcellular location">
    <subcellularLocation>
        <location evidence="4">Cytoplasm</location>
    </subcellularLocation>
</comment>
<gene>
    <name evidence="4" type="primary">rpo6</name>
    <name evidence="4" type="synonym">rpoK</name>
    <name evidence="5" type="ORF">K1720_04790</name>
</gene>
<dbReference type="GO" id="GO:0000428">
    <property type="term" value="C:DNA-directed RNA polymerase complex"/>
    <property type="evidence" value="ECO:0007669"/>
    <property type="project" value="UniProtKB-KW"/>
</dbReference>
<evidence type="ECO:0000256" key="1">
    <source>
        <dbReference type="ARBA" id="ARBA00022478"/>
    </source>
</evidence>
<dbReference type="GO" id="GO:0005737">
    <property type="term" value="C:cytoplasm"/>
    <property type="evidence" value="ECO:0007669"/>
    <property type="project" value="UniProtKB-SubCell"/>
</dbReference>
<comment type="subunit">
    <text evidence="4">Part of the RNA polymerase complex.</text>
</comment>
<keyword evidence="6" id="KW-1185">Reference proteome</keyword>
<evidence type="ECO:0000313" key="5">
    <source>
        <dbReference type="EMBL" id="USH00751.1"/>
    </source>
</evidence>
<accession>A0A9E7MBB9</accession>
<dbReference type="InterPro" id="IPR006110">
    <property type="entry name" value="Pol_omega/Rpo6/RPB6"/>
</dbReference>
<evidence type="ECO:0000313" key="6">
    <source>
        <dbReference type="Proteomes" id="UP001056425"/>
    </source>
</evidence>
<dbReference type="PIRSF" id="PIRSF000778">
    <property type="entry name" value="RpoK/RPB6"/>
    <property type="match status" value="1"/>
</dbReference>
<dbReference type="Gene3D" id="3.90.940.10">
    <property type="match status" value="1"/>
</dbReference>
<dbReference type="EMBL" id="CP080572">
    <property type="protein sequence ID" value="USH00751.1"/>
    <property type="molecule type" value="Genomic_DNA"/>
</dbReference>
<dbReference type="Proteomes" id="UP001056425">
    <property type="component" value="Chromosome"/>
</dbReference>
<evidence type="ECO:0000256" key="2">
    <source>
        <dbReference type="ARBA" id="ARBA00022695"/>
    </source>
</evidence>
<keyword evidence="2 4" id="KW-0548">Nucleotidyltransferase</keyword>
<dbReference type="PROSITE" id="PS01111">
    <property type="entry name" value="RNA_POL_K_14KD"/>
    <property type="match status" value="1"/>
</dbReference>
<keyword evidence="1 4" id="KW-0240">DNA-directed RNA polymerase</keyword>
<dbReference type="AlphaFoldDB" id="A0A9E7MBB9"/>
<dbReference type="HAMAP" id="MF_00192">
    <property type="entry name" value="RNApol_arch_Rpo6"/>
    <property type="match status" value="1"/>
</dbReference>
<proteinExistence type="inferred from homology"/>
<comment type="function">
    <text evidence="4">DNA-dependent RNA polymerase (RNAP) catalyzes the transcription of DNA into RNA using the four ribonucleoside triphosphates as substrates.</text>
</comment>
<dbReference type="GO" id="GO:0003677">
    <property type="term" value="F:DNA binding"/>
    <property type="evidence" value="ECO:0007669"/>
    <property type="project" value="UniProtKB-UniRule"/>
</dbReference>
<dbReference type="SUPFAM" id="SSF63562">
    <property type="entry name" value="RPB6/omega subunit-like"/>
    <property type="match status" value="1"/>
</dbReference>
<dbReference type="GO" id="GO:0042797">
    <property type="term" value="P:tRNA transcription by RNA polymerase III"/>
    <property type="evidence" value="ECO:0007669"/>
    <property type="project" value="TreeGrafter"/>
</dbReference>
<dbReference type="GO" id="GO:0003899">
    <property type="term" value="F:DNA-directed RNA polymerase activity"/>
    <property type="evidence" value="ECO:0007669"/>
    <property type="project" value="UniProtKB-UniRule"/>
</dbReference>
<sequence>MFRYTRFEKARIIGARALQIAMGAPVLINIPEGASPLDAAIVEFEKGIIPITVIRPS</sequence>